<dbReference type="EC" id="2.5.1.145" evidence="7"/>
<dbReference type="Pfam" id="PF01790">
    <property type="entry name" value="LGT"/>
    <property type="match status" value="1"/>
</dbReference>
<reference evidence="9" key="1">
    <citation type="submission" date="2015-07" db="EMBL/GenBank/DDBJ databases">
        <title>Complete genome sequence and phylogenetic analysis of Limnochorda pilosa.</title>
        <authorList>
            <person name="Watanabe M."/>
            <person name="Kojima H."/>
            <person name="Fukui M."/>
        </authorList>
    </citation>
    <scope>NUCLEOTIDE SEQUENCE [LARGE SCALE GENOMIC DNA]</scope>
    <source>
        <strain evidence="9">HC45</strain>
    </source>
</reference>
<comment type="similarity">
    <text evidence="1 7">Belongs to the Lgt family.</text>
</comment>
<keyword evidence="4 7" id="KW-0812">Transmembrane</keyword>
<dbReference type="AlphaFoldDB" id="A0A0K2SJH1"/>
<evidence type="ECO:0000256" key="2">
    <source>
        <dbReference type="ARBA" id="ARBA00022475"/>
    </source>
</evidence>
<keyword evidence="8" id="KW-0449">Lipoprotein</keyword>
<comment type="function">
    <text evidence="7">Catalyzes the transfer of the diacylglyceryl group from phosphatidylglycerol to the sulfhydryl group of the N-terminal cysteine of a prolipoprotein, the first step in the formation of mature lipoproteins.</text>
</comment>
<dbReference type="EMBL" id="AP014924">
    <property type="protein sequence ID" value="BAS27258.1"/>
    <property type="molecule type" value="Genomic_DNA"/>
</dbReference>
<feature type="transmembrane region" description="Helical" evidence="7">
    <location>
        <begin position="120"/>
        <end position="137"/>
    </location>
</feature>
<dbReference type="HAMAP" id="MF_01147">
    <property type="entry name" value="Lgt"/>
    <property type="match status" value="1"/>
</dbReference>
<dbReference type="OrthoDB" id="871140at2"/>
<dbReference type="GO" id="GO:0042158">
    <property type="term" value="P:lipoprotein biosynthetic process"/>
    <property type="evidence" value="ECO:0007669"/>
    <property type="project" value="UniProtKB-UniRule"/>
</dbReference>
<evidence type="ECO:0000256" key="7">
    <source>
        <dbReference type="HAMAP-Rule" id="MF_01147"/>
    </source>
</evidence>
<comment type="pathway">
    <text evidence="7">Protein modification; lipoprotein biosynthesis (diacylglyceryl transfer).</text>
</comment>
<keyword evidence="5 7" id="KW-1133">Transmembrane helix</keyword>
<dbReference type="PANTHER" id="PTHR30589:SF0">
    <property type="entry name" value="PHOSPHATIDYLGLYCEROL--PROLIPOPROTEIN DIACYLGLYCERYL TRANSFERASE"/>
    <property type="match status" value="1"/>
</dbReference>
<protein>
    <recommendedName>
        <fullName evidence="7">Phosphatidylglycerol--prolipoprotein diacylglyceryl transferase</fullName>
        <ecNumber evidence="7">2.5.1.145</ecNumber>
    </recommendedName>
</protein>
<evidence type="ECO:0000256" key="3">
    <source>
        <dbReference type="ARBA" id="ARBA00022679"/>
    </source>
</evidence>
<dbReference type="RefSeq" id="WP_068135869.1">
    <property type="nucleotide sequence ID" value="NZ_AP014924.1"/>
</dbReference>
<accession>A0A0K2SJH1</accession>
<feature type="transmembrane region" description="Helical" evidence="7">
    <location>
        <begin position="213"/>
        <end position="233"/>
    </location>
</feature>
<evidence type="ECO:0000256" key="4">
    <source>
        <dbReference type="ARBA" id="ARBA00022692"/>
    </source>
</evidence>
<evidence type="ECO:0000256" key="1">
    <source>
        <dbReference type="ARBA" id="ARBA00007150"/>
    </source>
</evidence>
<keyword evidence="6 7" id="KW-0472">Membrane</keyword>
<evidence type="ECO:0000256" key="5">
    <source>
        <dbReference type="ARBA" id="ARBA00022989"/>
    </source>
</evidence>
<evidence type="ECO:0000256" key="6">
    <source>
        <dbReference type="ARBA" id="ARBA00023136"/>
    </source>
</evidence>
<feature type="transmembrane region" description="Helical" evidence="7">
    <location>
        <begin position="84"/>
        <end position="108"/>
    </location>
</feature>
<organism evidence="8 9">
    <name type="scientific">Limnochorda pilosa</name>
    <dbReference type="NCBI Taxonomy" id="1555112"/>
    <lineage>
        <taxon>Bacteria</taxon>
        <taxon>Bacillati</taxon>
        <taxon>Bacillota</taxon>
        <taxon>Limnochordia</taxon>
        <taxon>Limnochordales</taxon>
        <taxon>Limnochordaceae</taxon>
        <taxon>Limnochorda</taxon>
    </lineage>
</organism>
<evidence type="ECO:0000313" key="9">
    <source>
        <dbReference type="Proteomes" id="UP000065807"/>
    </source>
</evidence>
<keyword evidence="9" id="KW-1185">Reference proteome</keyword>
<gene>
    <name evidence="7" type="primary">lgt</name>
    <name evidence="8" type="ORF">LIP_1407</name>
</gene>
<feature type="transmembrane region" description="Helical" evidence="7">
    <location>
        <begin position="175"/>
        <end position="192"/>
    </location>
</feature>
<feature type="transmembrane region" description="Helical" evidence="7">
    <location>
        <begin position="245"/>
        <end position="267"/>
    </location>
</feature>
<name>A0A0K2SJH1_LIMPI</name>
<feature type="transmembrane region" description="Helical" evidence="7">
    <location>
        <begin position="51"/>
        <end position="72"/>
    </location>
</feature>
<keyword evidence="3 7" id="KW-0808">Transferase</keyword>
<dbReference type="Proteomes" id="UP000065807">
    <property type="component" value="Chromosome"/>
</dbReference>
<comment type="subcellular location">
    <subcellularLocation>
        <location evidence="7">Cell membrane</location>
        <topology evidence="7">Multi-pass membrane protein</topology>
    </subcellularLocation>
</comment>
<proteinExistence type="inferred from homology"/>
<dbReference type="UniPathway" id="UPA00664"/>
<reference evidence="9" key="2">
    <citation type="journal article" date="2016" name="Int. J. Syst. Evol. Microbiol.">
        <title>Complete genome sequence and cell structure of Limnochorda pilosa, a Gram-negative spore-former within the phylum Firmicutes.</title>
        <authorList>
            <person name="Watanabe M."/>
            <person name="Kojima H."/>
            <person name="Fukui M."/>
        </authorList>
    </citation>
    <scope>NUCLEOTIDE SEQUENCE [LARGE SCALE GENOMIC DNA]</scope>
    <source>
        <strain evidence="9">HC45</strain>
    </source>
</reference>
<comment type="catalytic activity">
    <reaction evidence="7">
        <text>L-cysteinyl-[prolipoprotein] + a 1,2-diacyl-sn-glycero-3-phospho-(1'-sn-glycerol) = an S-1,2-diacyl-sn-glyceryl-L-cysteinyl-[prolipoprotein] + sn-glycerol 1-phosphate + H(+)</text>
        <dbReference type="Rhea" id="RHEA:56712"/>
        <dbReference type="Rhea" id="RHEA-COMP:14679"/>
        <dbReference type="Rhea" id="RHEA-COMP:14680"/>
        <dbReference type="ChEBI" id="CHEBI:15378"/>
        <dbReference type="ChEBI" id="CHEBI:29950"/>
        <dbReference type="ChEBI" id="CHEBI:57685"/>
        <dbReference type="ChEBI" id="CHEBI:64716"/>
        <dbReference type="ChEBI" id="CHEBI:140658"/>
        <dbReference type="EC" id="2.5.1.145"/>
    </reaction>
</comment>
<dbReference type="STRING" id="1555112.LIP_1407"/>
<dbReference type="InterPro" id="IPR001640">
    <property type="entry name" value="Lgt"/>
</dbReference>
<dbReference type="GO" id="GO:0008961">
    <property type="term" value="F:phosphatidylglycerol-prolipoprotein diacylglyceryl transferase activity"/>
    <property type="evidence" value="ECO:0007669"/>
    <property type="project" value="UniProtKB-UniRule"/>
</dbReference>
<sequence length="278" mass="30045">MRSWSDPVLLRLGSFELRWYGLILAAAIYASTAALAQLLRHRGHRDPWDEAAGLAAWLIPAGLLGARLGFVVQNLSYFASYPAQILATWTGGLSIHGALLGGLAALALRERSRTGFLARADLLLTVLPLGQAIGRWGNLFNREVLGYPTHLPWGLYVEPAFRPAAFRASATFHPVFLYESLADLALFAWLWWRASGSGERSDRTPRPGSTAPPLLAPPPGAQAALYLAGYAVIRFGLEFVRIGTPVLLGLTLAQWVSGGLLAGLAAWRVTARSPARRG</sequence>
<keyword evidence="2 7" id="KW-1003">Cell membrane</keyword>
<feature type="binding site" evidence="7">
    <location>
        <position position="135"/>
    </location>
    <ligand>
        <name>a 1,2-diacyl-sn-glycero-3-phospho-(1'-sn-glycerol)</name>
        <dbReference type="ChEBI" id="CHEBI:64716"/>
    </ligand>
</feature>
<dbReference type="PANTHER" id="PTHR30589">
    <property type="entry name" value="PROLIPOPROTEIN DIACYLGLYCERYL TRANSFERASE"/>
    <property type="match status" value="1"/>
</dbReference>
<evidence type="ECO:0000313" key="8">
    <source>
        <dbReference type="EMBL" id="BAS27258.1"/>
    </source>
</evidence>
<dbReference type="GO" id="GO:0005886">
    <property type="term" value="C:plasma membrane"/>
    <property type="evidence" value="ECO:0007669"/>
    <property type="project" value="UniProtKB-SubCell"/>
</dbReference>
<dbReference type="KEGG" id="lpil:LIP_1407"/>
<dbReference type="NCBIfam" id="TIGR00544">
    <property type="entry name" value="lgt"/>
    <property type="match status" value="1"/>
</dbReference>
<dbReference type="PATRIC" id="fig|1555112.3.peg.1445"/>
<feature type="transmembrane region" description="Helical" evidence="7">
    <location>
        <begin position="20"/>
        <end position="39"/>
    </location>
</feature>